<evidence type="ECO:0000259" key="2">
    <source>
        <dbReference type="Pfam" id="PF12697"/>
    </source>
</evidence>
<dbReference type="InterPro" id="IPR000073">
    <property type="entry name" value="AB_hydrolase_1"/>
</dbReference>
<comment type="caution">
    <text evidence="3">The sequence shown here is derived from an EMBL/GenBank/DDBJ whole genome shotgun (WGS) entry which is preliminary data.</text>
</comment>
<dbReference type="Pfam" id="PF12697">
    <property type="entry name" value="Abhydrolase_6"/>
    <property type="match status" value="1"/>
</dbReference>
<dbReference type="InterPro" id="IPR050266">
    <property type="entry name" value="AB_hydrolase_sf"/>
</dbReference>
<dbReference type="PRINTS" id="PR00111">
    <property type="entry name" value="ABHYDROLASE"/>
</dbReference>
<dbReference type="RefSeq" id="WP_086788847.1">
    <property type="nucleotide sequence ID" value="NZ_JAGIOO010000001.1"/>
</dbReference>
<dbReference type="Gene3D" id="3.40.50.1820">
    <property type="entry name" value="alpha/beta hydrolase"/>
    <property type="match status" value="1"/>
</dbReference>
<proteinExistence type="predicted"/>
<organism evidence="3 4">
    <name type="scientific">Crossiella equi</name>
    <dbReference type="NCBI Taxonomy" id="130796"/>
    <lineage>
        <taxon>Bacteria</taxon>
        <taxon>Bacillati</taxon>
        <taxon>Actinomycetota</taxon>
        <taxon>Actinomycetes</taxon>
        <taxon>Pseudonocardiales</taxon>
        <taxon>Pseudonocardiaceae</taxon>
        <taxon>Crossiella</taxon>
    </lineage>
</organism>
<dbReference type="PANTHER" id="PTHR43798:SF31">
    <property type="entry name" value="AB HYDROLASE SUPERFAMILY PROTEIN YCLE"/>
    <property type="match status" value="1"/>
</dbReference>
<feature type="domain" description="AB hydrolase-1" evidence="2">
    <location>
        <begin position="42"/>
        <end position="283"/>
    </location>
</feature>
<sequence>MPRSTANGHLNPGTGLVERVHTLPDGRRLRLVVAGRGPGPLVVFEAGLSAPAASWVHTQREVSAHTRTLSYDRAGYGGSDPDPHPRTLERLADDLTAVLDLVGETEPVVLVGHSWGGPILRLFADRHPDRVAGLVFVDASLAEAMPARNARLARRLFQVLSVVARFGGGNMIMRISLPHGLSPEISESDVDIMRRDHTSVRAMRAAAQEAAQILTALPVLRRLQAAGTPPVPTVCLQGGRADRGAAETRRVLNRVAAELMAAVPHGEVVVAEDAGHLVPQESPGIARDTILRVVEAVRARP</sequence>
<dbReference type="InterPro" id="IPR029058">
    <property type="entry name" value="AB_hydrolase_fold"/>
</dbReference>
<gene>
    <name evidence="3" type="ORF">JOF53_007104</name>
</gene>
<dbReference type="PANTHER" id="PTHR43798">
    <property type="entry name" value="MONOACYLGLYCEROL LIPASE"/>
    <property type="match status" value="1"/>
</dbReference>
<reference evidence="3 4" key="1">
    <citation type="submission" date="2021-03" db="EMBL/GenBank/DDBJ databases">
        <title>Sequencing the genomes of 1000 actinobacteria strains.</title>
        <authorList>
            <person name="Klenk H.-P."/>
        </authorList>
    </citation>
    <scope>NUCLEOTIDE SEQUENCE [LARGE SCALE GENOMIC DNA]</scope>
    <source>
        <strain evidence="3 4">DSM 44580</strain>
    </source>
</reference>
<keyword evidence="4" id="KW-1185">Reference proteome</keyword>
<name>A0ABS5APQ5_9PSEU</name>
<keyword evidence="1" id="KW-0378">Hydrolase</keyword>
<accession>A0ABS5APQ5</accession>
<dbReference type="SUPFAM" id="SSF53474">
    <property type="entry name" value="alpha/beta-Hydrolases"/>
    <property type="match status" value="1"/>
</dbReference>
<dbReference type="PRINTS" id="PR00412">
    <property type="entry name" value="EPOXHYDRLASE"/>
</dbReference>
<dbReference type="Proteomes" id="UP001519363">
    <property type="component" value="Unassembled WGS sequence"/>
</dbReference>
<dbReference type="EMBL" id="JAGIOO010000001">
    <property type="protein sequence ID" value="MBP2478232.1"/>
    <property type="molecule type" value="Genomic_DNA"/>
</dbReference>
<evidence type="ECO:0000313" key="3">
    <source>
        <dbReference type="EMBL" id="MBP2478232.1"/>
    </source>
</evidence>
<evidence type="ECO:0000313" key="4">
    <source>
        <dbReference type="Proteomes" id="UP001519363"/>
    </source>
</evidence>
<protein>
    <submittedName>
        <fullName evidence="3">Pimeloyl-ACP methyl ester carboxylesterase</fullName>
    </submittedName>
</protein>
<dbReference type="InterPro" id="IPR000639">
    <property type="entry name" value="Epox_hydrolase-like"/>
</dbReference>
<evidence type="ECO:0000256" key="1">
    <source>
        <dbReference type="ARBA" id="ARBA00022801"/>
    </source>
</evidence>